<protein>
    <submittedName>
        <fullName evidence="4">HNH endonuclease</fullName>
    </submittedName>
</protein>
<dbReference type="CDD" id="cd00085">
    <property type="entry name" value="HNHc"/>
    <property type="match status" value="1"/>
</dbReference>
<evidence type="ECO:0000313" key="3">
    <source>
        <dbReference type="EMBL" id="MBM0242806.1"/>
    </source>
</evidence>
<organism evidence="4 5">
    <name type="scientific">Corynebacterium macginleyi</name>
    <dbReference type="NCBI Taxonomy" id="38290"/>
    <lineage>
        <taxon>Bacteria</taxon>
        <taxon>Bacillati</taxon>
        <taxon>Actinomycetota</taxon>
        <taxon>Actinomycetes</taxon>
        <taxon>Mycobacteriales</taxon>
        <taxon>Corynebacteriaceae</taxon>
        <taxon>Corynebacterium</taxon>
    </lineage>
</organism>
<reference evidence="4 5" key="1">
    <citation type="submission" date="2018-10" db="EMBL/GenBank/DDBJ databases">
        <title>Corynebacterium macginleyi genome sequencing and assembly of the type strain and two clinical samples.</title>
        <authorList>
            <person name="Bernier A.-M."/>
            <person name="Bernard K."/>
        </authorList>
    </citation>
    <scope>NUCLEOTIDE SEQUENCE [LARGE SCALE GENOMIC DNA]</scope>
    <source>
        <strain evidence="4 5">NML 120205</strain>
    </source>
</reference>
<keyword evidence="4" id="KW-0378">Hydrolase</keyword>
<feature type="region of interest" description="Disordered" evidence="1">
    <location>
        <begin position="379"/>
        <end position="398"/>
    </location>
</feature>
<dbReference type="InterPro" id="IPR003615">
    <property type="entry name" value="HNH_nuc"/>
</dbReference>
<evidence type="ECO:0000313" key="4">
    <source>
        <dbReference type="EMBL" id="RMB56710.1"/>
    </source>
</evidence>
<dbReference type="EMBL" id="JAACBX020000001">
    <property type="protein sequence ID" value="MBM0242806.1"/>
    <property type="molecule type" value="Genomic_DNA"/>
</dbReference>
<dbReference type="RefSeq" id="WP_121912487.1">
    <property type="nucleotide sequence ID" value="NZ_JAACCB010000022.1"/>
</dbReference>
<evidence type="ECO:0000256" key="1">
    <source>
        <dbReference type="SAM" id="MobiDB-lite"/>
    </source>
</evidence>
<keyword evidence="6" id="KW-1185">Reference proteome</keyword>
<gene>
    <name evidence="4" type="ORF">D9543_10665</name>
    <name evidence="3" type="ORF">GWO63_000340</name>
</gene>
<reference evidence="3 6" key="2">
    <citation type="submission" date="2021-01" db="EMBL/GenBank/DDBJ databases">
        <title>Complete genome sequences of Corynebacterium macginleyi strains isolated from infectious keratitis.</title>
        <authorList>
            <person name="Sagerfors S."/>
            <person name="Poehlein A."/>
            <person name="Soderquist B."/>
            <person name="Bruggemann H."/>
        </authorList>
    </citation>
    <scope>NUCLEOTIDE SEQUENCE [LARGE SCALE GENOMIC DNA]</scope>
    <source>
        <strain evidence="3 6">12T220</strain>
    </source>
</reference>
<dbReference type="Proteomes" id="UP001518680">
    <property type="component" value="Unassembled WGS sequence"/>
</dbReference>
<dbReference type="AlphaFoldDB" id="A0A3M0FV96"/>
<proteinExistence type="predicted"/>
<dbReference type="GO" id="GO:0004519">
    <property type="term" value="F:endonuclease activity"/>
    <property type="evidence" value="ECO:0007669"/>
    <property type="project" value="UniProtKB-KW"/>
</dbReference>
<comment type="caution">
    <text evidence="4">The sequence shown here is derived from an EMBL/GenBank/DDBJ whole genome shotgun (WGS) entry which is preliminary data.</text>
</comment>
<feature type="domain" description="HNH nuclease" evidence="2">
    <location>
        <begin position="269"/>
        <end position="321"/>
    </location>
</feature>
<dbReference type="EMBL" id="REGC01000020">
    <property type="protein sequence ID" value="RMB56710.1"/>
    <property type="molecule type" value="Genomic_DNA"/>
</dbReference>
<keyword evidence="4" id="KW-0540">Nuclease</keyword>
<accession>A0A3M0FV96</accession>
<evidence type="ECO:0000313" key="6">
    <source>
        <dbReference type="Proteomes" id="UP001518680"/>
    </source>
</evidence>
<name>A0A3M0FV96_9CORY</name>
<dbReference type="SMART" id="SM00507">
    <property type="entry name" value="HNHc"/>
    <property type="match status" value="1"/>
</dbReference>
<evidence type="ECO:0000313" key="5">
    <source>
        <dbReference type="Proteomes" id="UP000270649"/>
    </source>
</evidence>
<keyword evidence="4" id="KW-0255">Endonuclease</keyword>
<evidence type="ECO:0000259" key="2">
    <source>
        <dbReference type="SMART" id="SM00507"/>
    </source>
</evidence>
<dbReference type="Proteomes" id="UP000270649">
    <property type="component" value="Unassembled WGS sequence"/>
</dbReference>
<sequence length="398" mass="44861">MEDPYFSTTNTKDPTTRLAFEMRKTEYEFWTEQIPDLDSDFELVTQSLYRTTGVNQGRIGHILMALYRLEELPQLKELQHQLYHLDLDRLIAINKSLNRLGNPTPEVVARIDEQLTAYLTPTRANQAMRTQAQIKRKINELINLEDDTLVVKKGPTQPRYTMENWGNNTAAMTLSADPSVMACIDKCIKETALNLDCSLADAAISLLTGNTEAPQVILNAYKATDVPNSPAFIESVGWLDPARSNALPYSKIREMNPDKEVKGYVTPADMAAYLEGFDGTCRYPGCNRPATGCQKDHRINHADGGPTTPANLACLCQHHHNIKTDGRAFYVMDPHTRDIIWLFEDGTWTVTEPSGPLAEKNKNWVQTFAQTMTAHRARAYEEAHEAQEKTKTAPKEED</sequence>
<dbReference type="Gene3D" id="1.10.30.50">
    <property type="match status" value="1"/>
</dbReference>